<proteinExistence type="predicted"/>
<comment type="caution">
    <text evidence="2">The sequence shown here is derived from an EMBL/GenBank/DDBJ whole genome shotgun (WGS) entry which is preliminary data.</text>
</comment>
<dbReference type="AlphaFoldDB" id="A0A2N5CDZ2"/>
<sequence>MSRMRFLLLLALCVLSSLSYGWEVKTKTDSMTDEVRRSAVTRNAQGFELSFYRISPDGAVWANFSLPDNSDVLGTQSPMYRIDQLKPVDLNVGRNSKIAGLPDMVRREPKWINFLVWHGKGQLLTGTLRDFMDGKSVTFRYYLATGGSKETTFDLRGGKEAIAQAVGVEANPDPAAVDQEKARKAAMNEAMEKCSHEFNGSDRQTILNRMNCMQQAAKAAAEAEKAAR</sequence>
<gene>
    <name evidence="2" type="ORF">CYJ10_12440</name>
</gene>
<protein>
    <submittedName>
        <fullName evidence="2">Uncharacterized protein</fullName>
    </submittedName>
</protein>
<accession>A0A2N5CDZ2</accession>
<evidence type="ECO:0000313" key="2">
    <source>
        <dbReference type="EMBL" id="PLQ00426.1"/>
    </source>
</evidence>
<dbReference type="Proteomes" id="UP000234341">
    <property type="component" value="Unassembled WGS sequence"/>
</dbReference>
<evidence type="ECO:0000313" key="3">
    <source>
        <dbReference type="Proteomes" id="UP000234341"/>
    </source>
</evidence>
<evidence type="ECO:0000256" key="1">
    <source>
        <dbReference type="SAM" id="SignalP"/>
    </source>
</evidence>
<feature type="chain" id="PRO_5014924277" evidence="1">
    <location>
        <begin position="22"/>
        <end position="228"/>
    </location>
</feature>
<feature type="signal peptide" evidence="1">
    <location>
        <begin position="1"/>
        <end position="21"/>
    </location>
</feature>
<dbReference type="EMBL" id="PJRP01000004">
    <property type="protein sequence ID" value="PLQ00426.1"/>
    <property type="molecule type" value="Genomic_DNA"/>
</dbReference>
<organism evidence="2 3">
    <name type="scientific">Cupriavidus pauculus</name>
    <dbReference type="NCBI Taxonomy" id="82633"/>
    <lineage>
        <taxon>Bacteria</taxon>
        <taxon>Pseudomonadati</taxon>
        <taxon>Pseudomonadota</taxon>
        <taxon>Betaproteobacteria</taxon>
        <taxon>Burkholderiales</taxon>
        <taxon>Burkholderiaceae</taxon>
        <taxon>Cupriavidus</taxon>
    </lineage>
</organism>
<name>A0A2N5CDZ2_9BURK</name>
<reference evidence="2 3" key="1">
    <citation type="submission" date="2017-12" db="EMBL/GenBank/DDBJ databases">
        <title>Genome sequence of the active heterotrophic nitrifier-denitrifier, Cupriavidus pauculus UM1.</title>
        <authorList>
            <person name="Putonti C."/>
            <person name="Castignetti D."/>
        </authorList>
    </citation>
    <scope>NUCLEOTIDE SEQUENCE [LARGE SCALE GENOMIC DNA]</scope>
    <source>
        <strain evidence="2 3">UM1</strain>
    </source>
</reference>
<keyword evidence="1" id="KW-0732">Signal</keyword>